<reference evidence="4" key="1">
    <citation type="journal article" date="2019" name="Int. J. Syst. Evol. Microbiol.">
        <title>The Global Catalogue of Microorganisms (GCM) 10K type strain sequencing project: providing services to taxonomists for standard genome sequencing and annotation.</title>
        <authorList>
            <consortium name="The Broad Institute Genomics Platform"/>
            <consortium name="The Broad Institute Genome Sequencing Center for Infectious Disease"/>
            <person name="Wu L."/>
            <person name="Ma J."/>
        </authorList>
    </citation>
    <scope>NUCLEOTIDE SEQUENCE [LARGE SCALE GENOMIC DNA]</scope>
    <source>
        <strain evidence="4">R28</strain>
    </source>
</reference>
<feature type="transmembrane region" description="Helical" evidence="2">
    <location>
        <begin position="32"/>
        <end position="49"/>
    </location>
</feature>
<evidence type="ECO:0000256" key="1">
    <source>
        <dbReference type="SAM" id="MobiDB-lite"/>
    </source>
</evidence>
<accession>A0ABW4W378</accession>
<dbReference type="RefSeq" id="WP_377557064.1">
    <property type="nucleotide sequence ID" value="NZ_JBHUHQ010000021.1"/>
</dbReference>
<protein>
    <submittedName>
        <fullName evidence="3">Uncharacterized protein</fullName>
    </submittedName>
</protein>
<sequence>MSTFFGVIGLVGVIVGIVLLILGLIKKKKYKGGLITIISIVVFIVGVAMTPTEEVASDTEEEDTPEVVEEVEDTDSEVSTEEEEEDVEEDEEEIEEEPIELTPQQLMLQDIVSLIDSNQAFDTGSYTQGDIPKGDYAYIPFEGSGQYYAEKDLAGNIIDNENFDSFGYVSVHDVGNIETQGVLISAEAFETLNVSSAKEIYEVLNDLEDYKDSGWYKVGVDIPAGQYVIESFGEGYVAIMSGPVGNSEIVDNEIFNGRYTVNVTDGQFLKISSATITE</sequence>
<organism evidence="3 4">
    <name type="scientific">Ornithinibacillus salinisoli</name>
    <dbReference type="NCBI Taxonomy" id="1848459"/>
    <lineage>
        <taxon>Bacteria</taxon>
        <taxon>Bacillati</taxon>
        <taxon>Bacillota</taxon>
        <taxon>Bacilli</taxon>
        <taxon>Bacillales</taxon>
        <taxon>Bacillaceae</taxon>
        <taxon>Ornithinibacillus</taxon>
    </lineage>
</organism>
<evidence type="ECO:0000256" key="2">
    <source>
        <dbReference type="SAM" id="Phobius"/>
    </source>
</evidence>
<feature type="transmembrane region" description="Helical" evidence="2">
    <location>
        <begin position="6"/>
        <end position="25"/>
    </location>
</feature>
<dbReference type="Proteomes" id="UP001597383">
    <property type="component" value="Unassembled WGS sequence"/>
</dbReference>
<keyword evidence="4" id="KW-1185">Reference proteome</keyword>
<proteinExistence type="predicted"/>
<keyword evidence="2" id="KW-1133">Transmembrane helix</keyword>
<evidence type="ECO:0000313" key="3">
    <source>
        <dbReference type="EMBL" id="MFD2045997.1"/>
    </source>
</evidence>
<keyword evidence="2" id="KW-0812">Transmembrane</keyword>
<feature type="compositionally biased region" description="Acidic residues" evidence="1">
    <location>
        <begin position="55"/>
        <end position="98"/>
    </location>
</feature>
<name>A0ABW4W378_9BACI</name>
<feature type="region of interest" description="Disordered" evidence="1">
    <location>
        <begin position="53"/>
        <end position="98"/>
    </location>
</feature>
<evidence type="ECO:0000313" key="4">
    <source>
        <dbReference type="Proteomes" id="UP001597383"/>
    </source>
</evidence>
<dbReference type="EMBL" id="JBHUHQ010000021">
    <property type="protein sequence ID" value="MFD2045997.1"/>
    <property type="molecule type" value="Genomic_DNA"/>
</dbReference>
<comment type="caution">
    <text evidence="3">The sequence shown here is derived from an EMBL/GenBank/DDBJ whole genome shotgun (WGS) entry which is preliminary data.</text>
</comment>
<keyword evidence="2" id="KW-0472">Membrane</keyword>
<gene>
    <name evidence="3" type="ORF">ACFSJF_17095</name>
</gene>